<protein>
    <recommendedName>
        <fullName evidence="6">EamA domain-containing protein</fullName>
    </recommendedName>
</protein>
<dbReference type="SUPFAM" id="SSF103481">
    <property type="entry name" value="Multidrug resistance efflux transporter EmrE"/>
    <property type="match status" value="2"/>
</dbReference>
<keyword evidence="4 5" id="KW-0472">Membrane</keyword>
<dbReference type="EMBL" id="LT965928">
    <property type="protein sequence ID" value="SOU41977.1"/>
    <property type="molecule type" value="Genomic_DNA"/>
</dbReference>
<feature type="transmembrane region" description="Helical" evidence="5">
    <location>
        <begin position="179"/>
        <end position="197"/>
    </location>
</feature>
<proteinExistence type="predicted"/>
<dbReference type="InterPro" id="IPR000620">
    <property type="entry name" value="EamA_dom"/>
</dbReference>
<evidence type="ECO:0000313" key="9">
    <source>
        <dbReference type="Proteomes" id="UP000238288"/>
    </source>
</evidence>
<evidence type="ECO:0000313" key="10">
    <source>
        <dbReference type="Proteomes" id="UP000615003"/>
    </source>
</evidence>
<feature type="transmembrane region" description="Helical" evidence="5">
    <location>
        <begin position="92"/>
        <end position="109"/>
    </location>
</feature>
<dbReference type="InterPro" id="IPR037185">
    <property type="entry name" value="EmrE-like"/>
</dbReference>
<evidence type="ECO:0000259" key="6">
    <source>
        <dbReference type="Pfam" id="PF00892"/>
    </source>
</evidence>
<dbReference type="GO" id="GO:0016020">
    <property type="term" value="C:membrane"/>
    <property type="evidence" value="ECO:0007669"/>
    <property type="project" value="UniProtKB-SubCell"/>
</dbReference>
<evidence type="ECO:0000256" key="5">
    <source>
        <dbReference type="SAM" id="Phobius"/>
    </source>
</evidence>
<gene>
    <name evidence="8" type="ORF">PCAR9_A31176</name>
    <name evidence="7" type="ORF">PCARR_a2525</name>
</gene>
<feature type="transmembrane region" description="Helical" evidence="5">
    <location>
        <begin position="217"/>
        <end position="236"/>
    </location>
</feature>
<dbReference type="OrthoDB" id="6019878at2"/>
<reference evidence="7 10" key="1">
    <citation type="submission" date="2015-06" db="EMBL/GenBank/DDBJ databases">
        <title>Genome sequence of Pseudoalteromonas carrageenovora.</title>
        <authorList>
            <person name="Xie B.-B."/>
            <person name="Rong J.-C."/>
            <person name="Qin Q.-L."/>
            <person name="Zhang Y.-Z."/>
        </authorList>
    </citation>
    <scope>NUCLEOTIDE SEQUENCE [LARGE SCALE GENOMIC DNA]</scope>
    <source>
        <strain evidence="7 10">IAM 12662</strain>
    </source>
</reference>
<keyword evidence="2 5" id="KW-0812">Transmembrane</keyword>
<reference evidence="8 9" key="2">
    <citation type="submission" date="2017-11" db="EMBL/GenBank/DDBJ databases">
        <authorList>
            <person name="Han C.G."/>
        </authorList>
    </citation>
    <scope>NUCLEOTIDE SEQUENCE [LARGE SCALE GENOMIC DNA]</scope>
    <source>
        <strain evidence="9">ATCC 43555</strain>
        <strain evidence="8">ATCC43555</strain>
    </source>
</reference>
<feature type="transmembrane region" description="Helical" evidence="5">
    <location>
        <begin position="38"/>
        <end position="57"/>
    </location>
</feature>
<keyword evidence="10" id="KW-1185">Reference proteome</keyword>
<keyword evidence="3 5" id="KW-1133">Transmembrane helix</keyword>
<dbReference type="EMBL" id="AQGW01000013">
    <property type="protein sequence ID" value="MBE0380839.1"/>
    <property type="molecule type" value="Genomic_DNA"/>
</dbReference>
<dbReference type="GeneID" id="93664676"/>
<dbReference type="PANTHER" id="PTHR22911:SF6">
    <property type="entry name" value="SOLUTE CARRIER FAMILY 35 MEMBER G1"/>
    <property type="match status" value="1"/>
</dbReference>
<feature type="transmembrane region" description="Helical" evidence="5">
    <location>
        <begin position="273"/>
        <end position="297"/>
    </location>
</feature>
<feature type="transmembrane region" description="Helical" evidence="5">
    <location>
        <begin position="145"/>
        <end position="167"/>
    </location>
</feature>
<dbReference type="PANTHER" id="PTHR22911">
    <property type="entry name" value="ACYL-MALONYL CONDENSING ENZYME-RELATED"/>
    <property type="match status" value="1"/>
</dbReference>
<dbReference type="Pfam" id="PF00892">
    <property type="entry name" value="EamA"/>
    <property type="match status" value="2"/>
</dbReference>
<evidence type="ECO:0000256" key="1">
    <source>
        <dbReference type="ARBA" id="ARBA00004141"/>
    </source>
</evidence>
<accession>A0A2K4XCE0</accession>
<comment type="subcellular location">
    <subcellularLocation>
        <location evidence="1">Membrane</location>
        <topology evidence="1">Multi-pass membrane protein</topology>
    </subcellularLocation>
</comment>
<evidence type="ECO:0000256" key="2">
    <source>
        <dbReference type="ARBA" id="ARBA00022692"/>
    </source>
</evidence>
<dbReference type="RefSeq" id="WP_104643290.1">
    <property type="nucleotide sequence ID" value="NZ_AQGW01000013.1"/>
</dbReference>
<evidence type="ECO:0000313" key="8">
    <source>
        <dbReference type="EMBL" id="SOU41977.1"/>
    </source>
</evidence>
<feature type="transmembrane region" description="Helical" evidence="5">
    <location>
        <begin position="121"/>
        <end position="139"/>
    </location>
</feature>
<organism evidence="8 9">
    <name type="scientific">Pseudoalteromonas carrageenovora IAM 12662</name>
    <dbReference type="NCBI Taxonomy" id="1314868"/>
    <lineage>
        <taxon>Bacteria</taxon>
        <taxon>Pseudomonadati</taxon>
        <taxon>Pseudomonadota</taxon>
        <taxon>Gammaproteobacteria</taxon>
        <taxon>Alteromonadales</taxon>
        <taxon>Pseudoalteromonadaceae</taxon>
        <taxon>Pseudoalteromonas</taxon>
    </lineage>
</organism>
<dbReference type="AlphaFoldDB" id="A0A2K4XCE0"/>
<sequence length="315" mass="35211">MALNSRASVFMLLSTFTLALNSFIAKLLTDYFSTSEVVFLRVLLPAIIMLALAAGIKWQLPNKSAWQTFATRAIFIVLCQNCFLVALNTLTLVEAVILFSTGPLFIPLIERVLFKTKLNWLLLPTMALMFTGVIIQNIHSDGMQWRWSLLIGLGAGIFNACSQITLFRASKINLPMMVINGWSFTLASLFMVPVLMFTSAEASFYKGFAIDMSDYGLLLMIALIGFSTAATQFFRGKAYRLASSNSQLAPLIYSNLLFALLFQLIFYDTTLSLSQVIGSALIVLACIINTFAPNWLLRRQVKIDEKKRVKKLSYL</sequence>
<dbReference type="Proteomes" id="UP000238288">
    <property type="component" value="Chromosome PCAR9a"/>
</dbReference>
<evidence type="ECO:0000256" key="3">
    <source>
        <dbReference type="ARBA" id="ARBA00022989"/>
    </source>
</evidence>
<feature type="domain" description="EamA" evidence="6">
    <location>
        <begin position="8"/>
        <end position="135"/>
    </location>
</feature>
<dbReference type="Proteomes" id="UP000615003">
    <property type="component" value="Unassembled WGS sequence"/>
</dbReference>
<evidence type="ECO:0000256" key="4">
    <source>
        <dbReference type="ARBA" id="ARBA00023136"/>
    </source>
</evidence>
<feature type="transmembrane region" description="Helical" evidence="5">
    <location>
        <begin position="248"/>
        <end position="267"/>
    </location>
</feature>
<feature type="domain" description="EamA" evidence="6">
    <location>
        <begin position="147"/>
        <end position="290"/>
    </location>
</feature>
<evidence type="ECO:0000313" key="7">
    <source>
        <dbReference type="EMBL" id="MBE0380839.1"/>
    </source>
</evidence>
<name>A0A2K4XCE0_PSEVC</name>